<evidence type="ECO:0000313" key="1">
    <source>
        <dbReference type="EMBL" id="SMC27234.1"/>
    </source>
</evidence>
<protein>
    <recommendedName>
        <fullName evidence="3">Portal protein</fullName>
    </recommendedName>
</protein>
<dbReference type="RefSeq" id="WP_084091396.1">
    <property type="nucleotide sequence ID" value="NZ_FWXD01000016.1"/>
</dbReference>
<accession>A0A1W1XTP3</accession>
<gene>
    <name evidence="1" type="ORF">SAMN02745857_02762</name>
</gene>
<dbReference type="EMBL" id="FWXD01000016">
    <property type="protein sequence ID" value="SMC27234.1"/>
    <property type="molecule type" value="Genomic_DNA"/>
</dbReference>
<proteinExistence type="predicted"/>
<sequence>MDNAFAAPGLPGGLAGAAPALLLELDTAVLDPQALLEQQRERDDAIDMLGGTLQKLAEETVARRSTLEARWLDDLRQFNSQYDRETLARIDRVGGSQAFVNLTRPKVNTLIGRLCDILLPTDDTNYGVHATPRPELLLYADELQAMQVDPAQLTPEQAQELARSIADKRCRAMAEEMQDQLDQANYAGVLRDVIEQAAIYGTGILKGPVVEARQRVSWEPLSDGATTVHVGRPSTALQPTLRMVNLWDFFPDASALRIEDCDFIFERSFLTARQMRHLSRQPGVMADRVASILAGGAERMSVTTGHLGELRRIAGLSETTQNRYEVWEYHGALSVEDWRACGFDLPEGDAAELIDLDVIVTFVNGTVVKAIMNPHEAGERPYSVFVLERSDVSLFGIGIPRLMRGSQASANAAWRMLMDNGGLAAGVQAIVNKRVVKPEDGNWSVRPRKTWYVDTDELNADVRGAINFFDVPCNIGPLLELFNLSRLLTDEETSLPQIAAGQQGTATKTAQGMTILINAANTVLRRIVKNFDDEITKPLITRWYNWNMQYNQRADIKGDFQVIARGTAALMQRDEQIQRLMQAYQMASQVPEMVQSGKHLEMLGELFRLLGLEARFVLSDQQIAQLHQATQQQPPQQPPPPDPRIAAAQLAQQGQTERLQMQLQHDEAQQQLDAQLHMQKLALQRELAAQAAHGKLTELGVRQQLSLAQAQAQSDNIRLQIDAENQRQNAELAYAIHNGGQGI</sequence>
<evidence type="ECO:0000313" key="2">
    <source>
        <dbReference type="Proteomes" id="UP000192761"/>
    </source>
</evidence>
<dbReference type="OrthoDB" id="5440316at2"/>
<dbReference type="InterPro" id="IPR056909">
    <property type="entry name" value="SU10_portal"/>
</dbReference>
<name>A0A1W1XTP3_9NEIS</name>
<keyword evidence="2" id="KW-1185">Reference proteome</keyword>
<dbReference type="STRING" id="1121001.SAMN02745857_02762"/>
<reference evidence="1 2" key="1">
    <citation type="submission" date="2017-04" db="EMBL/GenBank/DDBJ databases">
        <authorList>
            <person name="Afonso C.L."/>
            <person name="Miller P.J."/>
            <person name="Scott M.A."/>
            <person name="Spackman E."/>
            <person name="Goraichik I."/>
            <person name="Dimitrov K.M."/>
            <person name="Suarez D.L."/>
            <person name="Swayne D.E."/>
        </authorList>
    </citation>
    <scope>NUCLEOTIDE SEQUENCE [LARGE SCALE GENOMIC DNA]</scope>
    <source>
        <strain evidence="1 2">DSM 23236</strain>
    </source>
</reference>
<dbReference type="Pfam" id="PF23899">
    <property type="entry name" value="SU10_portal"/>
    <property type="match status" value="1"/>
</dbReference>
<evidence type="ECO:0008006" key="3">
    <source>
        <dbReference type="Google" id="ProtNLM"/>
    </source>
</evidence>
<organism evidence="1 2">
    <name type="scientific">Andreprevotia lacus DSM 23236</name>
    <dbReference type="NCBI Taxonomy" id="1121001"/>
    <lineage>
        <taxon>Bacteria</taxon>
        <taxon>Pseudomonadati</taxon>
        <taxon>Pseudomonadota</taxon>
        <taxon>Betaproteobacteria</taxon>
        <taxon>Neisseriales</taxon>
        <taxon>Chitinibacteraceae</taxon>
        <taxon>Andreprevotia</taxon>
    </lineage>
</organism>
<dbReference type="Proteomes" id="UP000192761">
    <property type="component" value="Unassembled WGS sequence"/>
</dbReference>
<dbReference type="AlphaFoldDB" id="A0A1W1XTP3"/>